<proteinExistence type="predicted"/>
<accession>A0A0K0D720</accession>
<dbReference type="Proteomes" id="UP000035642">
    <property type="component" value="Unassembled WGS sequence"/>
</dbReference>
<name>A0A0K0D720_ANGCA</name>
<reference evidence="1" key="1">
    <citation type="submission" date="2012-09" db="EMBL/GenBank/DDBJ databases">
        <authorList>
            <person name="Martin A.A."/>
        </authorList>
    </citation>
    <scope>NUCLEOTIDE SEQUENCE</scope>
</reference>
<keyword evidence="1" id="KW-1185">Reference proteome</keyword>
<protein>
    <submittedName>
        <fullName evidence="2">Uncharacterized protein</fullName>
    </submittedName>
</protein>
<evidence type="ECO:0000313" key="1">
    <source>
        <dbReference type="Proteomes" id="UP000035642"/>
    </source>
</evidence>
<reference evidence="2" key="2">
    <citation type="submission" date="2017-02" db="UniProtKB">
        <authorList>
            <consortium name="WormBaseParasite"/>
        </authorList>
    </citation>
    <scope>IDENTIFICATION</scope>
</reference>
<evidence type="ECO:0000313" key="2">
    <source>
        <dbReference type="WBParaSite" id="ACAC_0000586501-mRNA-1"/>
    </source>
</evidence>
<dbReference type="WBParaSite" id="ACAC_0000586501-mRNA-1">
    <property type="protein sequence ID" value="ACAC_0000586501-mRNA-1"/>
    <property type="gene ID" value="ACAC_0000586501"/>
</dbReference>
<organism evidence="1 2">
    <name type="scientific">Angiostrongylus cantonensis</name>
    <name type="common">Rat lungworm</name>
    <dbReference type="NCBI Taxonomy" id="6313"/>
    <lineage>
        <taxon>Eukaryota</taxon>
        <taxon>Metazoa</taxon>
        <taxon>Ecdysozoa</taxon>
        <taxon>Nematoda</taxon>
        <taxon>Chromadorea</taxon>
        <taxon>Rhabditida</taxon>
        <taxon>Rhabditina</taxon>
        <taxon>Rhabditomorpha</taxon>
        <taxon>Strongyloidea</taxon>
        <taxon>Metastrongylidae</taxon>
        <taxon>Angiostrongylus</taxon>
    </lineage>
</organism>
<dbReference type="AlphaFoldDB" id="A0A0K0D720"/>
<sequence length="79" mass="8825">MFREGVDPHLLNRKRPIRFVSCSNESMFMDGVDENADTAYASTVACSEEQFFSSVIGSVEWVASSRLGQDDDVVPYHSC</sequence>